<dbReference type="EMBL" id="BKCJ010538576">
    <property type="protein sequence ID" value="GFB03763.1"/>
    <property type="molecule type" value="Genomic_DNA"/>
</dbReference>
<evidence type="ECO:0008006" key="2">
    <source>
        <dbReference type="Google" id="ProtNLM"/>
    </source>
</evidence>
<feature type="non-terminal residue" evidence="1">
    <location>
        <position position="1"/>
    </location>
</feature>
<reference evidence="1" key="1">
    <citation type="journal article" date="2019" name="Sci. Rep.">
        <title>Draft genome of Tanacetum cinerariifolium, the natural source of mosquito coil.</title>
        <authorList>
            <person name="Yamashiro T."/>
            <person name="Shiraishi A."/>
            <person name="Satake H."/>
            <person name="Nakayama K."/>
        </authorList>
    </citation>
    <scope>NUCLEOTIDE SEQUENCE</scope>
</reference>
<accession>A0A699KSK2</accession>
<proteinExistence type="predicted"/>
<dbReference type="AlphaFoldDB" id="A0A699KSK2"/>
<sequence length="512" mass="58615">YPDVHPPSQETSEEVCQAKENLIKSIQTFLDKFDCIPFEERPKNYLQTWYNFFKFRYAKPKDSNELFKKLLEDLKELAEYENSQSKDHPIFLNNDENHSVQNEESLENPSKEIAVANSNEEKEDPPQDSDIRKLIREECCVEVSKEQKQSMEDTMLDALNTKLLSINSQRLDKKEQQEVKNVMEQPVERENRSIESLQNFRVIRKSSTFLKETSQISSVHAVAPILSTKEPDHSLSMGYEHLSITHEMESNEVTESNVENLLPIPSECEVTSEDESECDVSTKDDCSSAFTTFSNPLFNNDDLDISDDESLPDEDVPADEFKVYSNPLFDEDEVNFDKLDPHCFNVESNFVESLLNRDTFIDSSSKFDFSCELAHVNPEIKEFDFDFEEEIHLIENLLYDNSSARPPEELNAEIADTIVESIPSLPIPVQDGDSQREEIDIVTETDDVLPPNVENDDDSSNDPLLEEVDLFLSDNSIPPGIKIFANDSEGDVRFLEELLIDDSILSHESSDS</sequence>
<gene>
    <name evidence="1" type="ORF">Tci_675734</name>
</gene>
<evidence type="ECO:0000313" key="1">
    <source>
        <dbReference type="EMBL" id="GFB03763.1"/>
    </source>
</evidence>
<feature type="non-terminal residue" evidence="1">
    <location>
        <position position="512"/>
    </location>
</feature>
<organism evidence="1">
    <name type="scientific">Tanacetum cinerariifolium</name>
    <name type="common">Dalmatian daisy</name>
    <name type="synonym">Chrysanthemum cinerariifolium</name>
    <dbReference type="NCBI Taxonomy" id="118510"/>
    <lineage>
        <taxon>Eukaryota</taxon>
        <taxon>Viridiplantae</taxon>
        <taxon>Streptophyta</taxon>
        <taxon>Embryophyta</taxon>
        <taxon>Tracheophyta</taxon>
        <taxon>Spermatophyta</taxon>
        <taxon>Magnoliopsida</taxon>
        <taxon>eudicotyledons</taxon>
        <taxon>Gunneridae</taxon>
        <taxon>Pentapetalae</taxon>
        <taxon>asterids</taxon>
        <taxon>campanulids</taxon>
        <taxon>Asterales</taxon>
        <taxon>Asteraceae</taxon>
        <taxon>Asteroideae</taxon>
        <taxon>Anthemideae</taxon>
        <taxon>Anthemidinae</taxon>
        <taxon>Tanacetum</taxon>
    </lineage>
</organism>
<name>A0A699KSK2_TANCI</name>
<protein>
    <recommendedName>
        <fullName evidence="2">Reverse transcriptase domain-containing protein</fullName>
    </recommendedName>
</protein>
<comment type="caution">
    <text evidence="1">The sequence shown here is derived from an EMBL/GenBank/DDBJ whole genome shotgun (WGS) entry which is preliminary data.</text>
</comment>